<dbReference type="InterPro" id="IPR035906">
    <property type="entry name" value="MetI-like_sf"/>
</dbReference>
<gene>
    <name evidence="10" type="ORF">GNP93_08245</name>
</gene>
<evidence type="ECO:0000256" key="8">
    <source>
        <dbReference type="RuleBase" id="RU363032"/>
    </source>
</evidence>
<organism evidence="10 11">
    <name type="scientific">Paenibacillus validus</name>
    <dbReference type="NCBI Taxonomy" id="44253"/>
    <lineage>
        <taxon>Bacteria</taxon>
        <taxon>Bacillati</taxon>
        <taxon>Bacillota</taxon>
        <taxon>Bacilli</taxon>
        <taxon>Bacillales</taxon>
        <taxon>Paenibacillaceae</taxon>
        <taxon>Paenibacillus</taxon>
    </lineage>
</organism>
<feature type="transmembrane region" description="Helical" evidence="8">
    <location>
        <begin position="85"/>
        <end position="107"/>
    </location>
</feature>
<dbReference type="Gene3D" id="1.10.3720.10">
    <property type="entry name" value="MetI-like"/>
    <property type="match status" value="1"/>
</dbReference>
<dbReference type="GO" id="GO:0005886">
    <property type="term" value="C:plasma membrane"/>
    <property type="evidence" value="ECO:0007669"/>
    <property type="project" value="UniProtKB-SubCell"/>
</dbReference>
<dbReference type="Pfam" id="PF00528">
    <property type="entry name" value="BPD_transp_1"/>
    <property type="match status" value="1"/>
</dbReference>
<keyword evidence="5 8" id="KW-0812">Transmembrane</keyword>
<dbReference type="CDD" id="cd06261">
    <property type="entry name" value="TM_PBP2"/>
    <property type="match status" value="1"/>
</dbReference>
<reference evidence="10 11" key="1">
    <citation type="submission" date="2019-11" db="EMBL/GenBank/DDBJ databases">
        <title>Draft genome sequences of five Paenibacillus species of dairy origin.</title>
        <authorList>
            <person name="Olajide A.M."/>
            <person name="Chen S."/>
            <person name="Lapointe G."/>
        </authorList>
    </citation>
    <scope>NUCLEOTIDE SEQUENCE [LARGE SCALE GENOMIC DNA]</scope>
    <source>
        <strain evidence="10 11">2CS3</strain>
    </source>
</reference>
<evidence type="ECO:0000256" key="4">
    <source>
        <dbReference type="ARBA" id="ARBA00022475"/>
    </source>
</evidence>
<dbReference type="PANTHER" id="PTHR30450:SF1">
    <property type="entry name" value="D-METHIONINE TRANSPORT SYSTEM PERMEASE PROTEIN METI-RELATED"/>
    <property type="match status" value="1"/>
</dbReference>
<evidence type="ECO:0000256" key="2">
    <source>
        <dbReference type="ARBA" id="ARBA00007069"/>
    </source>
</evidence>
<comment type="similarity">
    <text evidence="2">Belongs to the binding-protein-dependent transport system permease family. CysTW subfamily.</text>
</comment>
<dbReference type="EMBL" id="WNZX01000005">
    <property type="protein sequence ID" value="MUG70670.1"/>
    <property type="molecule type" value="Genomic_DNA"/>
</dbReference>
<sequence length="220" mass="23665">MFDNLFSLAPEIGHAIAETGLMLLISVSAAVLIGIPIGVFLYFTGSGQIYERPALFRITNYVVNTIRSLPFIILLVALIPITRTIVGTTIGPVAATVPLSIVSIAYLSRLVEQSLREIPKGIIEAALGMGATPLQITWKVVLAEARSGILSGITITTISLLSYTAMAGIVGGGGIGDLAIRFGYYRFQTDVMIFTVILLIVFVHIIQFTGNTLVKRLDKR</sequence>
<protein>
    <submittedName>
        <fullName evidence="10">ABC transporter permease subunit</fullName>
    </submittedName>
</protein>
<feature type="transmembrane region" description="Helical" evidence="8">
    <location>
        <begin position="149"/>
        <end position="171"/>
    </location>
</feature>
<dbReference type="PANTHER" id="PTHR30450">
    <property type="entry name" value="ABC TRANSPORTER PERMEASE"/>
    <property type="match status" value="1"/>
</dbReference>
<evidence type="ECO:0000256" key="6">
    <source>
        <dbReference type="ARBA" id="ARBA00022989"/>
    </source>
</evidence>
<feature type="transmembrane region" description="Helical" evidence="8">
    <location>
        <begin position="55"/>
        <end position="79"/>
    </location>
</feature>
<dbReference type="SUPFAM" id="SSF161098">
    <property type="entry name" value="MetI-like"/>
    <property type="match status" value="1"/>
</dbReference>
<keyword evidence="6 8" id="KW-1133">Transmembrane helix</keyword>
<comment type="caution">
    <text evidence="10">The sequence shown here is derived from an EMBL/GenBank/DDBJ whole genome shotgun (WGS) entry which is preliminary data.</text>
</comment>
<keyword evidence="4" id="KW-1003">Cell membrane</keyword>
<dbReference type="RefSeq" id="WP_127610054.1">
    <property type="nucleotide sequence ID" value="NZ_JARTHJ010000017.1"/>
</dbReference>
<evidence type="ECO:0000256" key="5">
    <source>
        <dbReference type="ARBA" id="ARBA00022692"/>
    </source>
</evidence>
<evidence type="ECO:0000259" key="9">
    <source>
        <dbReference type="PROSITE" id="PS50928"/>
    </source>
</evidence>
<evidence type="ECO:0000313" key="10">
    <source>
        <dbReference type="EMBL" id="MUG70670.1"/>
    </source>
</evidence>
<dbReference type="InterPro" id="IPR051322">
    <property type="entry name" value="AA_ABC_Transporter_Permease"/>
</dbReference>
<feature type="domain" description="ABC transmembrane type-1" evidence="9">
    <location>
        <begin position="16"/>
        <end position="210"/>
    </location>
</feature>
<dbReference type="GO" id="GO:0048473">
    <property type="term" value="P:D-methionine transmembrane transport"/>
    <property type="evidence" value="ECO:0007669"/>
    <property type="project" value="TreeGrafter"/>
</dbReference>
<evidence type="ECO:0000256" key="3">
    <source>
        <dbReference type="ARBA" id="ARBA00022448"/>
    </source>
</evidence>
<keyword evidence="3 8" id="KW-0813">Transport</keyword>
<keyword evidence="7 8" id="KW-0472">Membrane</keyword>
<dbReference type="FunFam" id="1.10.3720.10:FF:000002">
    <property type="entry name" value="D-methionine ABC transporter permease MetI"/>
    <property type="match status" value="1"/>
</dbReference>
<dbReference type="AlphaFoldDB" id="A0A7X2ZAC5"/>
<dbReference type="InterPro" id="IPR000515">
    <property type="entry name" value="MetI-like"/>
</dbReference>
<evidence type="ECO:0000313" key="11">
    <source>
        <dbReference type="Proteomes" id="UP000450917"/>
    </source>
</evidence>
<dbReference type="PROSITE" id="PS50928">
    <property type="entry name" value="ABC_TM1"/>
    <property type="match status" value="1"/>
</dbReference>
<feature type="transmembrane region" description="Helical" evidence="8">
    <location>
        <begin position="20"/>
        <end position="43"/>
    </location>
</feature>
<evidence type="ECO:0000256" key="1">
    <source>
        <dbReference type="ARBA" id="ARBA00004651"/>
    </source>
</evidence>
<comment type="subcellular location">
    <subcellularLocation>
        <location evidence="1 8">Cell membrane</location>
        <topology evidence="1 8">Multi-pass membrane protein</topology>
    </subcellularLocation>
</comment>
<name>A0A7X2ZAC5_9BACL</name>
<evidence type="ECO:0000256" key="7">
    <source>
        <dbReference type="ARBA" id="ARBA00023136"/>
    </source>
</evidence>
<keyword evidence="11" id="KW-1185">Reference proteome</keyword>
<dbReference type="Proteomes" id="UP000450917">
    <property type="component" value="Unassembled WGS sequence"/>
</dbReference>
<proteinExistence type="inferred from homology"/>
<feature type="transmembrane region" description="Helical" evidence="8">
    <location>
        <begin position="191"/>
        <end position="214"/>
    </location>
</feature>
<accession>A0A7X2ZAC5</accession>